<protein>
    <submittedName>
        <fullName evidence="1">Uncharacterized protein</fullName>
    </submittedName>
</protein>
<comment type="caution">
    <text evidence="1">The sequence shown here is derived from an EMBL/GenBank/DDBJ whole genome shotgun (WGS) entry which is preliminary data.</text>
</comment>
<name>A0A0F9Q4V9_9ZZZZ</name>
<dbReference type="AlphaFoldDB" id="A0A0F9Q4V9"/>
<proteinExistence type="predicted"/>
<gene>
    <name evidence="1" type="ORF">LCGC14_0747870</name>
</gene>
<reference evidence="1" key="1">
    <citation type="journal article" date="2015" name="Nature">
        <title>Complex archaea that bridge the gap between prokaryotes and eukaryotes.</title>
        <authorList>
            <person name="Spang A."/>
            <person name="Saw J.H."/>
            <person name="Jorgensen S.L."/>
            <person name="Zaremba-Niedzwiedzka K."/>
            <person name="Martijn J."/>
            <person name="Lind A.E."/>
            <person name="van Eijk R."/>
            <person name="Schleper C."/>
            <person name="Guy L."/>
            <person name="Ettema T.J."/>
        </authorList>
    </citation>
    <scope>NUCLEOTIDE SEQUENCE</scope>
</reference>
<dbReference type="EMBL" id="LAZR01001789">
    <property type="protein sequence ID" value="KKN39005.1"/>
    <property type="molecule type" value="Genomic_DNA"/>
</dbReference>
<sequence>MADEEFKDYGEATHLGVKCYLVDEFDITWQEAGRLIAKYRQTLLDGIAIRDKAVDVGDRIMEKEPAT</sequence>
<evidence type="ECO:0000313" key="1">
    <source>
        <dbReference type="EMBL" id="KKN39005.1"/>
    </source>
</evidence>
<accession>A0A0F9Q4V9</accession>
<organism evidence="1">
    <name type="scientific">marine sediment metagenome</name>
    <dbReference type="NCBI Taxonomy" id="412755"/>
    <lineage>
        <taxon>unclassified sequences</taxon>
        <taxon>metagenomes</taxon>
        <taxon>ecological metagenomes</taxon>
    </lineage>
</organism>